<dbReference type="PANTHER" id="PTHR24171:SF9">
    <property type="entry name" value="ANKYRIN REPEAT DOMAIN-CONTAINING PROTEIN 39"/>
    <property type="match status" value="1"/>
</dbReference>
<evidence type="ECO:0000256" key="1">
    <source>
        <dbReference type="ARBA" id="ARBA00022737"/>
    </source>
</evidence>
<dbReference type="PROSITE" id="PS50297">
    <property type="entry name" value="ANK_REP_REGION"/>
    <property type="match status" value="3"/>
</dbReference>
<keyword evidence="2 3" id="KW-0040">ANK repeat</keyword>
<dbReference type="PROSITE" id="PS50088">
    <property type="entry name" value="ANK_REPEAT"/>
    <property type="match status" value="3"/>
</dbReference>
<feature type="repeat" description="ANK" evidence="3">
    <location>
        <begin position="358"/>
        <end position="390"/>
    </location>
</feature>
<protein>
    <submittedName>
        <fullName evidence="6">Receptor-interacting serine/threonine-protein kinase 4-like</fullName>
    </submittedName>
</protein>
<keyword evidence="4" id="KW-1133">Transmembrane helix</keyword>
<feature type="transmembrane region" description="Helical" evidence="4">
    <location>
        <begin position="14"/>
        <end position="38"/>
    </location>
</feature>
<keyword evidence="1" id="KW-0677">Repeat</keyword>
<dbReference type="InterPro" id="IPR002110">
    <property type="entry name" value="Ankyrin_rpt"/>
</dbReference>
<dbReference type="Proteomes" id="UP000694846">
    <property type="component" value="Unplaced"/>
</dbReference>
<evidence type="ECO:0000313" key="6">
    <source>
        <dbReference type="RefSeq" id="XP_025405270.1"/>
    </source>
</evidence>
<evidence type="ECO:0000256" key="4">
    <source>
        <dbReference type="SAM" id="Phobius"/>
    </source>
</evidence>
<dbReference type="AlphaFoldDB" id="A0A8B8F3T5"/>
<proteinExistence type="predicted"/>
<dbReference type="Pfam" id="PF12796">
    <property type="entry name" value="Ank_2"/>
    <property type="match status" value="2"/>
</dbReference>
<keyword evidence="5" id="KW-1185">Reference proteome</keyword>
<dbReference type="GeneID" id="112679611"/>
<evidence type="ECO:0000256" key="3">
    <source>
        <dbReference type="PROSITE-ProRule" id="PRU00023"/>
    </source>
</evidence>
<accession>A0A8B8F3T5</accession>
<dbReference type="InterPro" id="IPR036770">
    <property type="entry name" value="Ankyrin_rpt-contain_sf"/>
</dbReference>
<name>A0A8B8F3T5_9HEMI</name>
<keyword evidence="4" id="KW-0812">Transmembrane</keyword>
<reference evidence="6" key="1">
    <citation type="submission" date="2025-08" db="UniProtKB">
        <authorList>
            <consortium name="RefSeq"/>
        </authorList>
    </citation>
    <scope>IDENTIFICATION</scope>
    <source>
        <tissue evidence="6">Whole body</tissue>
    </source>
</reference>
<feature type="transmembrane region" description="Helical" evidence="4">
    <location>
        <begin position="76"/>
        <end position="99"/>
    </location>
</feature>
<feature type="non-terminal residue" evidence="6">
    <location>
        <position position="440"/>
    </location>
</feature>
<organism evidence="5 6">
    <name type="scientific">Sipha flava</name>
    <name type="common">yellow sugarcane aphid</name>
    <dbReference type="NCBI Taxonomy" id="143950"/>
    <lineage>
        <taxon>Eukaryota</taxon>
        <taxon>Metazoa</taxon>
        <taxon>Ecdysozoa</taxon>
        <taxon>Arthropoda</taxon>
        <taxon>Hexapoda</taxon>
        <taxon>Insecta</taxon>
        <taxon>Pterygota</taxon>
        <taxon>Neoptera</taxon>
        <taxon>Paraneoptera</taxon>
        <taxon>Hemiptera</taxon>
        <taxon>Sternorrhyncha</taxon>
        <taxon>Aphidomorpha</taxon>
        <taxon>Aphidoidea</taxon>
        <taxon>Aphididae</taxon>
        <taxon>Sipha</taxon>
    </lineage>
</organism>
<sequence length="440" mass="49564">MSVKINYARINRRVIAYAVDQTTFFLVFALFFDIIFSGITLMQDEVLVDLVYLILGELIYVILEVVMIIKLGWTPVWMPSCISIWFSILPILVLIPAIFDQRKQFFHDKIAKTVVMDCHKPEESHLNEGKMGIDHTNDITKKNSIVQLLKSGVLKQGGKIDYAEASRLINALSRDDAVELHRSKRSKKGQSNRWGDLILYIRRVCNEKNTKKNRKAAKDIVEGIVDYLDDYEDNLYNKTLQEATTQSSQTLMSLEQLNLELINAVKQSNFNKVKEYIDKGADVNTKDNRGKTPLHIAAKRDLLGIAKLLLDKGANVNAQENRFGRTSLHLAAEEGHLDIIKYLIEKGADVDAYQGGWSYSTALHFAAENGHLDVVKYLIEKGANPKATDSDGKIPMQRAIQNGHLDVVGCLMKTEGQQMTAEMLQVIEGQNITTAIPQIT</sequence>
<dbReference type="SMART" id="SM00248">
    <property type="entry name" value="ANK"/>
    <property type="match status" value="4"/>
</dbReference>
<feature type="repeat" description="ANK" evidence="3">
    <location>
        <begin position="289"/>
        <end position="321"/>
    </location>
</feature>
<gene>
    <name evidence="6" type="primary">LOC112679611</name>
</gene>
<keyword evidence="4" id="KW-0472">Membrane</keyword>
<dbReference type="PANTHER" id="PTHR24171">
    <property type="entry name" value="ANKYRIN REPEAT DOMAIN-CONTAINING PROTEIN 39-RELATED"/>
    <property type="match status" value="1"/>
</dbReference>
<dbReference type="PRINTS" id="PR01415">
    <property type="entry name" value="ANKYRIN"/>
</dbReference>
<feature type="transmembrane region" description="Helical" evidence="4">
    <location>
        <begin position="50"/>
        <end position="69"/>
    </location>
</feature>
<dbReference type="Gene3D" id="1.25.40.20">
    <property type="entry name" value="Ankyrin repeat-containing domain"/>
    <property type="match status" value="1"/>
</dbReference>
<evidence type="ECO:0000256" key="2">
    <source>
        <dbReference type="ARBA" id="ARBA00023043"/>
    </source>
</evidence>
<dbReference type="RefSeq" id="XP_025405270.1">
    <property type="nucleotide sequence ID" value="XM_025549485.1"/>
</dbReference>
<feature type="repeat" description="ANK" evidence="3">
    <location>
        <begin position="323"/>
        <end position="355"/>
    </location>
</feature>
<dbReference type="OrthoDB" id="341259at2759"/>
<dbReference type="SUPFAM" id="SSF48403">
    <property type="entry name" value="Ankyrin repeat"/>
    <property type="match status" value="1"/>
</dbReference>
<evidence type="ECO:0000313" key="5">
    <source>
        <dbReference type="Proteomes" id="UP000694846"/>
    </source>
</evidence>